<protein>
    <submittedName>
        <fullName evidence="1">Uncharacterized protein</fullName>
    </submittedName>
</protein>
<dbReference type="Proteomes" id="UP001604336">
    <property type="component" value="Unassembled WGS sequence"/>
</dbReference>
<dbReference type="AlphaFoldDB" id="A0ABD1T0P3"/>
<sequence>MEDPIDRPPPLPHFPSLDLEQKLDKMLTRKIKSACIKRNDKRIKMVLEEDPFVPEIMVVPLPKGFKQPMIESYDAVTNPLDHLWMFVDMMILYVAPDVVMCQSFFPNTL</sequence>
<proteinExistence type="predicted"/>
<evidence type="ECO:0000313" key="2">
    <source>
        <dbReference type="Proteomes" id="UP001604336"/>
    </source>
</evidence>
<accession>A0ABD1T0P3</accession>
<dbReference type="EMBL" id="JBFOLK010000006">
    <property type="protein sequence ID" value="KAL2506228.1"/>
    <property type="molecule type" value="Genomic_DNA"/>
</dbReference>
<organism evidence="1 2">
    <name type="scientific">Abeliophyllum distichum</name>
    <dbReference type="NCBI Taxonomy" id="126358"/>
    <lineage>
        <taxon>Eukaryota</taxon>
        <taxon>Viridiplantae</taxon>
        <taxon>Streptophyta</taxon>
        <taxon>Embryophyta</taxon>
        <taxon>Tracheophyta</taxon>
        <taxon>Spermatophyta</taxon>
        <taxon>Magnoliopsida</taxon>
        <taxon>eudicotyledons</taxon>
        <taxon>Gunneridae</taxon>
        <taxon>Pentapetalae</taxon>
        <taxon>asterids</taxon>
        <taxon>lamiids</taxon>
        <taxon>Lamiales</taxon>
        <taxon>Oleaceae</taxon>
        <taxon>Forsythieae</taxon>
        <taxon>Abeliophyllum</taxon>
    </lineage>
</organism>
<gene>
    <name evidence="1" type="ORF">Adt_21849</name>
</gene>
<reference evidence="2" key="1">
    <citation type="submission" date="2024-07" db="EMBL/GenBank/DDBJ databases">
        <title>Two chromosome-level genome assemblies of Korean endemic species Abeliophyllum distichum and Forsythia ovata (Oleaceae).</title>
        <authorList>
            <person name="Jang H."/>
        </authorList>
    </citation>
    <scope>NUCLEOTIDE SEQUENCE [LARGE SCALE GENOMIC DNA]</scope>
</reference>
<comment type="caution">
    <text evidence="1">The sequence shown here is derived from an EMBL/GenBank/DDBJ whole genome shotgun (WGS) entry which is preliminary data.</text>
</comment>
<evidence type="ECO:0000313" key="1">
    <source>
        <dbReference type="EMBL" id="KAL2506228.1"/>
    </source>
</evidence>
<keyword evidence="2" id="KW-1185">Reference proteome</keyword>
<name>A0ABD1T0P3_9LAMI</name>